<comment type="similarity">
    <text evidence="3 7">Belongs to the peptidase S26 family.</text>
</comment>
<dbReference type="SUPFAM" id="SSF51306">
    <property type="entry name" value="LexA/Signal peptidase"/>
    <property type="match status" value="1"/>
</dbReference>
<dbReference type="GO" id="GO:0009003">
    <property type="term" value="F:signal peptidase activity"/>
    <property type="evidence" value="ECO:0007669"/>
    <property type="project" value="UniProtKB-EC"/>
</dbReference>
<keyword evidence="5 7" id="KW-0378">Hydrolase</keyword>
<keyword evidence="10" id="KW-1185">Reference proteome</keyword>
<dbReference type="RefSeq" id="WP_090774388.1">
    <property type="nucleotide sequence ID" value="NZ_FMYM01000001.1"/>
</dbReference>
<keyword evidence="7" id="KW-0812">Transmembrane</keyword>
<evidence type="ECO:0000259" key="8">
    <source>
        <dbReference type="Pfam" id="PF10502"/>
    </source>
</evidence>
<evidence type="ECO:0000313" key="10">
    <source>
        <dbReference type="Proteomes" id="UP000242662"/>
    </source>
</evidence>
<keyword evidence="7" id="KW-0472">Membrane</keyword>
<dbReference type="STRING" id="1464122.SAMN05421737_101145"/>
<dbReference type="Gene3D" id="2.10.109.10">
    <property type="entry name" value="Umud Fragment, subunit A"/>
    <property type="match status" value="1"/>
</dbReference>
<keyword evidence="7" id="KW-0645">Protease</keyword>
<protein>
    <recommendedName>
        <fullName evidence="4 7">Signal peptidase I</fullName>
        <ecNumber evidence="4 7">3.4.21.89</ecNumber>
    </recommendedName>
</protein>
<proteinExistence type="inferred from homology"/>
<dbReference type="Proteomes" id="UP000242662">
    <property type="component" value="Unassembled WGS sequence"/>
</dbReference>
<dbReference type="PANTHER" id="PTHR43390:SF1">
    <property type="entry name" value="CHLOROPLAST PROCESSING PEPTIDASE"/>
    <property type="match status" value="1"/>
</dbReference>
<feature type="active site" evidence="6">
    <location>
        <position position="80"/>
    </location>
</feature>
<organism evidence="9 10">
    <name type="scientific">Shouchella lonarensis</name>
    <dbReference type="NCBI Taxonomy" id="1464122"/>
    <lineage>
        <taxon>Bacteria</taxon>
        <taxon>Bacillati</taxon>
        <taxon>Bacillota</taxon>
        <taxon>Bacilli</taxon>
        <taxon>Bacillales</taxon>
        <taxon>Bacillaceae</taxon>
        <taxon>Shouchella</taxon>
    </lineage>
</organism>
<dbReference type="AlphaFoldDB" id="A0A1G6GJU5"/>
<dbReference type="Pfam" id="PF10502">
    <property type="entry name" value="Peptidase_S26"/>
    <property type="match status" value="1"/>
</dbReference>
<dbReference type="InterPro" id="IPR036286">
    <property type="entry name" value="LexA/Signal_pep-like_sf"/>
</dbReference>
<evidence type="ECO:0000256" key="6">
    <source>
        <dbReference type="PIRSR" id="PIRSR600223-1"/>
    </source>
</evidence>
<dbReference type="EC" id="3.4.21.89" evidence="4 7"/>
<dbReference type="InterPro" id="IPR019758">
    <property type="entry name" value="Pept_S26A_signal_pept_1_CS"/>
</dbReference>
<evidence type="ECO:0000313" key="9">
    <source>
        <dbReference type="EMBL" id="SDB82113.1"/>
    </source>
</evidence>
<name>A0A1G6GJU5_9BACI</name>
<sequence>MAEKKSEFWGWIRAIIVAVIVTLVIQTFVITSFVVSGESMEPTTYNGERFIVNKLSYRLGEPERFDLIVFKADENADYIKRVIGLPGDTIRYEDDVLYVNDEAVPEPFLEEVVAANGSDWAYTEDYELSGEVPEGYVFVLGDNRNNSLDSRRIGPVKMDDIIGKVGLRFWPLNKMGFME</sequence>
<dbReference type="InterPro" id="IPR019757">
    <property type="entry name" value="Pept_S26A_signal_pept_1_Lys-AS"/>
</dbReference>
<gene>
    <name evidence="9" type="ORF">SAMN05421737_101145</name>
</gene>
<reference evidence="10" key="1">
    <citation type="submission" date="2016-09" db="EMBL/GenBank/DDBJ databases">
        <authorList>
            <person name="Varghese N."/>
            <person name="Submissions S."/>
        </authorList>
    </citation>
    <scope>NUCLEOTIDE SEQUENCE [LARGE SCALE GENOMIC DNA]</scope>
    <source>
        <strain evidence="10">25nlg</strain>
    </source>
</reference>
<dbReference type="GO" id="GO:0004252">
    <property type="term" value="F:serine-type endopeptidase activity"/>
    <property type="evidence" value="ECO:0007669"/>
    <property type="project" value="InterPro"/>
</dbReference>
<dbReference type="CDD" id="cd06530">
    <property type="entry name" value="S26_SPase_I"/>
    <property type="match status" value="1"/>
</dbReference>
<dbReference type="InterPro" id="IPR019533">
    <property type="entry name" value="Peptidase_S26"/>
</dbReference>
<keyword evidence="7" id="KW-1133">Transmembrane helix</keyword>
<dbReference type="PROSITE" id="PS00761">
    <property type="entry name" value="SPASE_I_3"/>
    <property type="match status" value="1"/>
</dbReference>
<feature type="transmembrane region" description="Helical" evidence="7">
    <location>
        <begin position="12"/>
        <end position="35"/>
    </location>
</feature>
<dbReference type="OrthoDB" id="9802919at2"/>
<dbReference type="PRINTS" id="PR00727">
    <property type="entry name" value="LEADERPTASE"/>
</dbReference>
<comment type="catalytic activity">
    <reaction evidence="1 7">
        <text>Cleavage of hydrophobic, N-terminal signal or leader sequences from secreted and periplasmic proteins.</text>
        <dbReference type="EC" id="3.4.21.89"/>
    </reaction>
</comment>
<accession>A0A1G6GJU5</accession>
<dbReference type="EMBL" id="FMYM01000001">
    <property type="protein sequence ID" value="SDB82113.1"/>
    <property type="molecule type" value="Genomic_DNA"/>
</dbReference>
<dbReference type="InterPro" id="IPR000223">
    <property type="entry name" value="Pept_S26A_signal_pept_1"/>
</dbReference>
<evidence type="ECO:0000256" key="5">
    <source>
        <dbReference type="ARBA" id="ARBA00022801"/>
    </source>
</evidence>
<evidence type="ECO:0000256" key="4">
    <source>
        <dbReference type="ARBA" id="ARBA00013208"/>
    </source>
</evidence>
<dbReference type="PANTHER" id="PTHR43390">
    <property type="entry name" value="SIGNAL PEPTIDASE I"/>
    <property type="match status" value="1"/>
</dbReference>
<evidence type="ECO:0000256" key="1">
    <source>
        <dbReference type="ARBA" id="ARBA00000677"/>
    </source>
</evidence>
<evidence type="ECO:0000256" key="2">
    <source>
        <dbReference type="ARBA" id="ARBA00004401"/>
    </source>
</evidence>
<evidence type="ECO:0000256" key="3">
    <source>
        <dbReference type="ARBA" id="ARBA00009370"/>
    </source>
</evidence>
<dbReference type="NCBIfam" id="TIGR02227">
    <property type="entry name" value="sigpep_I_bact"/>
    <property type="match status" value="1"/>
</dbReference>
<dbReference type="PROSITE" id="PS00760">
    <property type="entry name" value="SPASE_I_2"/>
    <property type="match status" value="1"/>
</dbReference>
<feature type="active site" evidence="6">
    <location>
        <position position="39"/>
    </location>
</feature>
<dbReference type="GO" id="GO:0006465">
    <property type="term" value="P:signal peptide processing"/>
    <property type="evidence" value="ECO:0007669"/>
    <property type="project" value="InterPro"/>
</dbReference>
<evidence type="ECO:0000256" key="7">
    <source>
        <dbReference type="RuleBase" id="RU362042"/>
    </source>
</evidence>
<dbReference type="GO" id="GO:0005886">
    <property type="term" value="C:plasma membrane"/>
    <property type="evidence" value="ECO:0007669"/>
    <property type="project" value="UniProtKB-SubCell"/>
</dbReference>
<feature type="domain" description="Peptidase S26" evidence="8">
    <location>
        <begin position="10"/>
        <end position="170"/>
    </location>
</feature>
<comment type="subcellular location">
    <subcellularLocation>
        <location evidence="2">Cell membrane</location>
        <topology evidence="2">Single-pass type II membrane protein</topology>
    </subcellularLocation>
    <subcellularLocation>
        <location evidence="7">Membrane</location>
        <topology evidence="7">Single-pass type II membrane protein</topology>
    </subcellularLocation>
</comment>